<proteinExistence type="predicted"/>
<dbReference type="Proteomes" id="UP000000420">
    <property type="component" value="Chromosome"/>
</dbReference>
<reference evidence="2 3" key="1">
    <citation type="journal article" date="2005" name="Genome Res.">
        <title>Comparative and functional genomic analyses of the pathogenicity of phytopathogen Xanthomonas campestris pv. campestris.</title>
        <authorList>
            <person name="Qian W."/>
            <person name="Jia Y."/>
            <person name="Ren S.X."/>
            <person name="He Y.Q."/>
            <person name="Feng J.X."/>
            <person name="Lu L.F."/>
            <person name="Sun Q."/>
            <person name="Ying G."/>
            <person name="Tang D.J."/>
            <person name="Tang H."/>
            <person name="Wu W."/>
            <person name="Hao P."/>
            <person name="Wang L."/>
            <person name="Jiang B.L."/>
            <person name="Zeng S."/>
            <person name="Gu W.Y."/>
            <person name="Lu G."/>
            <person name="Rong L."/>
            <person name="Tian Y."/>
            <person name="Yao Z."/>
            <person name="Fu G."/>
            <person name="Chen B."/>
            <person name="Fang R."/>
            <person name="Qiang B."/>
            <person name="Chen Z."/>
            <person name="Zhao G.P."/>
            <person name="Tang J.L."/>
            <person name="He C."/>
        </authorList>
    </citation>
    <scope>NUCLEOTIDE SEQUENCE [LARGE SCALE GENOMIC DNA]</scope>
    <source>
        <strain evidence="2 3">8004</strain>
    </source>
</reference>
<evidence type="ECO:0000313" key="2">
    <source>
        <dbReference type="EMBL" id="AAY50532.1"/>
    </source>
</evidence>
<keyword evidence="1" id="KW-1133">Transmembrane helix</keyword>
<dbReference type="AlphaFoldDB" id="A0A0H2XCH2"/>
<evidence type="ECO:0000313" key="3">
    <source>
        <dbReference type="Proteomes" id="UP000000420"/>
    </source>
</evidence>
<dbReference type="HOGENOM" id="CLU_2830226_0_0_6"/>
<organism evidence="2 3">
    <name type="scientific">Xanthomonas campestris pv. campestris (strain 8004)</name>
    <dbReference type="NCBI Taxonomy" id="314565"/>
    <lineage>
        <taxon>Bacteria</taxon>
        <taxon>Pseudomonadati</taxon>
        <taxon>Pseudomonadota</taxon>
        <taxon>Gammaproteobacteria</taxon>
        <taxon>Lysobacterales</taxon>
        <taxon>Lysobacteraceae</taxon>
        <taxon>Xanthomonas</taxon>
    </lineage>
</organism>
<accession>A0A0H2XCH2</accession>
<evidence type="ECO:0000256" key="1">
    <source>
        <dbReference type="SAM" id="Phobius"/>
    </source>
</evidence>
<gene>
    <name evidence="2" type="ordered locus">XC_3489</name>
</gene>
<feature type="transmembrane region" description="Helical" evidence="1">
    <location>
        <begin position="43"/>
        <end position="62"/>
    </location>
</feature>
<protein>
    <submittedName>
        <fullName evidence="2">Uncharacterized protein</fullName>
    </submittedName>
</protein>
<keyword evidence="1" id="KW-0812">Transmembrane</keyword>
<keyword evidence="1" id="KW-0472">Membrane</keyword>
<dbReference type="EMBL" id="CP000050">
    <property type="protein sequence ID" value="AAY50532.1"/>
    <property type="molecule type" value="Genomic_DNA"/>
</dbReference>
<name>A0A0H2XCH2_XANC8</name>
<sequence length="66" mass="6549">MGAALPPALASVAVIALLAVNAFFLSLRIEPGALRLTSGPENIALGALSVGRVLLAIALLVGTQNA</sequence>
<dbReference type="KEGG" id="xcb:XC_3489"/>